<dbReference type="Proteomes" id="UP000561326">
    <property type="component" value="Unassembled WGS sequence"/>
</dbReference>
<evidence type="ECO:0000313" key="1">
    <source>
        <dbReference type="EMBL" id="NMF00049.1"/>
    </source>
</evidence>
<dbReference type="AlphaFoldDB" id="A0A848CY45"/>
<comment type="caution">
    <text evidence="1">The sequence shown here is derived from an EMBL/GenBank/DDBJ whole genome shotgun (WGS) entry which is preliminary data.</text>
</comment>
<dbReference type="RefSeq" id="WP_168975920.1">
    <property type="nucleotide sequence ID" value="NZ_JABAGO010000038.1"/>
</dbReference>
<protein>
    <submittedName>
        <fullName evidence="1">Uncharacterized protein</fullName>
    </submittedName>
</protein>
<accession>A0A848CY45</accession>
<organism evidence="1 2">
    <name type="scientific">Aneurinibacillus aneurinilyticus</name>
    <name type="common">Bacillus aneurinolyticus</name>
    <dbReference type="NCBI Taxonomy" id="1391"/>
    <lineage>
        <taxon>Bacteria</taxon>
        <taxon>Bacillati</taxon>
        <taxon>Bacillota</taxon>
        <taxon>Bacilli</taxon>
        <taxon>Bacillales</taxon>
        <taxon>Paenibacillaceae</taxon>
        <taxon>Aneurinibacillus group</taxon>
        <taxon>Aneurinibacillus</taxon>
    </lineage>
</organism>
<name>A0A848CY45_ANEAE</name>
<proteinExistence type="predicted"/>
<reference evidence="1 2" key="1">
    <citation type="submission" date="2020-04" db="EMBL/GenBank/DDBJ databases">
        <authorList>
            <person name="Hitch T.C.A."/>
            <person name="Wylensek D."/>
            <person name="Clavel T."/>
        </authorList>
    </citation>
    <scope>NUCLEOTIDE SEQUENCE [LARGE SCALE GENOMIC DNA]</scope>
    <source>
        <strain evidence="1 2">WB01_D5_05</strain>
    </source>
</reference>
<dbReference type="EMBL" id="JABAGO010000038">
    <property type="protein sequence ID" value="NMF00049.1"/>
    <property type="molecule type" value="Genomic_DNA"/>
</dbReference>
<gene>
    <name evidence="1" type="ORF">HF838_17590</name>
</gene>
<evidence type="ECO:0000313" key="2">
    <source>
        <dbReference type="Proteomes" id="UP000561326"/>
    </source>
</evidence>
<sequence length="63" mass="6946">MYIADLYILVTKDSAGNIVGYPKSFGSSTKQQIIAFDNLESAKRSQRFKGGTIMRVTAVEEAE</sequence>